<keyword evidence="1" id="KW-1015">Disulfide bond</keyword>
<dbReference type="SUPFAM" id="SSF53448">
    <property type="entry name" value="Nucleotide-diphospho-sugar transferases"/>
    <property type="match status" value="1"/>
</dbReference>
<evidence type="ECO:0000259" key="2">
    <source>
        <dbReference type="Pfam" id="PF00535"/>
    </source>
</evidence>
<organism evidence="3 4">
    <name type="scientific">Liparis tanakae</name>
    <name type="common">Tanaka's snailfish</name>
    <dbReference type="NCBI Taxonomy" id="230148"/>
    <lineage>
        <taxon>Eukaryota</taxon>
        <taxon>Metazoa</taxon>
        <taxon>Chordata</taxon>
        <taxon>Craniata</taxon>
        <taxon>Vertebrata</taxon>
        <taxon>Euteleostomi</taxon>
        <taxon>Actinopterygii</taxon>
        <taxon>Neopterygii</taxon>
        <taxon>Teleostei</taxon>
        <taxon>Neoteleostei</taxon>
        <taxon>Acanthomorphata</taxon>
        <taxon>Eupercaria</taxon>
        <taxon>Perciformes</taxon>
        <taxon>Cottioidei</taxon>
        <taxon>Cottales</taxon>
        <taxon>Liparidae</taxon>
        <taxon>Liparis</taxon>
    </lineage>
</organism>
<keyword evidence="4" id="KW-1185">Reference proteome</keyword>
<dbReference type="AlphaFoldDB" id="A0A4Z2J5Y0"/>
<dbReference type="Gene3D" id="3.90.550.10">
    <property type="entry name" value="Spore Coat Polysaccharide Biosynthesis Protein SpsA, Chain A"/>
    <property type="match status" value="2"/>
</dbReference>
<protein>
    <submittedName>
        <fullName evidence="3">Putative polypeptide N-acetylgalactosaminyltransferase-like protein 3</fullName>
    </submittedName>
</protein>
<dbReference type="Pfam" id="PF00535">
    <property type="entry name" value="Glycos_transf_2"/>
    <property type="match status" value="1"/>
</dbReference>
<evidence type="ECO:0000313" key="4">
    <source>
        <dbReference type="Proteomes" id="UP000314294"/>
    </source>
</evidence>
<keyword evidence="3" id="KW-0808">Transferase</keyword>
<dbReference type="GO" id="GO:0006493">
    <property type="term" value="P:protein O-linked glycosylation"/>
    <property type="evidence" value="ECO:0007669"/>
    <property type="project" value="TreeGrafter"/>
</dbReference>
<evidence type="ECO:0000313" key="3">
    <source>
        <dbReference type="EMBL" id="TNN85068.1"/>
    </source>
</evidence>
<dbReference type="EMBL" id="SRLO01000023">
    <property type="protein sequence ID" value="TNN85068.1"/>
    <property type="molecule type" value="Genomic_DNA"/>
</dbReference>
<dbReference type="InterPro" id="IPR029044">
    <property type="entry name" value="Nucleotide-diphossugar_trans"/>
</dbReference>
<gene>
    <name evidence="3" type="primary">WBSCR17_1</name>
    <name evidence="3" type="ORF">EYF80_004722</name>
</gene>
<dbReference type="PANTHER" id="PTHR11675">
    <property type="entry name" value="N-ACETYLGALACTOSAMINYLTRANSFERASE"/>
    <property type="match status" value="1"/>
</dbReference>
<dbReference type="OrthoDB" id="275457at2759"/>
<dbReference type="GO" id="GO:0005794">
    <property type="term" value="C:Golgi apparatus"/>
    <property type="evidence" value="ECO:0007669"/>
    <property type="project" value="TreeGrafter"/>
</dbReference>
<dbReference type="InterPro" id="IPR001173">
    <property type="entry name" value="Glyco_trans_2-like"/>
</dbReference>
<name>A0A4Z2J5Y0_9TELE</name>
<sequence length="373" mass="42603">MEASGTKNSTKAVSLHVDQVQEKIVMPKLYPNSLLFAKWGDDLSEEEQKDAESLFRIYGYNAFLSNQLPTDRKLPDTRDKRCLMKEHPRDLPTISVVLIYINEALSVIKRAVRSIITHTPEHLLREIVLVDDCSTYNDLGTPLQDFVEQIHKERPGLIKKVRHKQHMGLSQSRMSGWEHATADVVAILDAHIETTEGWAEPLLDRIQADRTVVVSPVFDKVHFDDLHVWLCGGSVEVVPCSRVAHIERAHKPYALDLSPVMRRNALRVADIWLDEYKRNVHIAWNLPLKVGTANHGIDTGDVSERRKLREKLNCKPFQWYLDNVYPDLETLDNVLGYGVLQNALLRSICVDQGVVPGNIPMLYECHFEQPQVQ</sequence>
<comment type="caution">
    <text evidence="3">The sequence shown here is derived from an EMBL/GenBank/DDBJ whole genome shotgun (WGS) entry which is preliminary data.</text>
</comment>
<proteinExistence type="predicted"/>
<evidence type="ECO:0000256" key="1">
    <source>
        <dbReference type="ARBA" id="ARBA00023157"/>
    </source>
</evidence>
<dbReference type="FunFam" id="3.90.550.10:FF:000192">
    <property type="entry name" value="Polypeptide N-acetylgalactosaminyltransferase 9"/>
    <property type="match status" value="1"/>
</dbReference>
<dbReference type="Proteomes" id="UP000314294">
    <property type="component" value="Unassembled WGS sequence"/>
</dbReference>
<reference evidence="3 4" key="1">
    <citation type="submission" date="2019-03" db="EMBL/GenBank/DDBJ databases">
        <title>First draft genome of Liparis tanakae, snailfish: a comprehensive survey of snailfish specific genes.</title>
        <authorList>
            <person name="Kim W."/>
            <person name="Song I."/>
            <person name="Jeong J.-H."/>
            <person name="Kim D."/>
            <person name="Kim S."/>
            <person name="Ryu S."/>
            <person name="Song J.Y."/>
            <person name="Lee S.K."/>
        </authorList>
    </citation>
    <scope>NUCLEOTIDE SEQUENCE [LARGE SCALE GENOMIC DNA]</scope>
    <source>
        <tissue evidence="3">Muscle</tissue>
    </source>
</reference>
<accession>A0A4Z2J5Y0</accession>
<feature type="domain" description="Glycosyltransferase 2-like" evidence="2">
    <location>
        <begin position="95"/>
        <end position="231"/>
    </location>
</feature>
<dbReference type="PANTHER" id="PTHR11675:SF50">
    <property type="entry name" value="POLYPEPTIDE N-ACETYLGALACTOSAMINYLTRANSFERASE 8-RELATED"/>
    <property type="match status" value="1"/>
</dbReference>
<dbReference type="GO" id="GO:0004653">
    <property type="term" value="F:polypeptide N-acetylgalactosaminyltransferase activity"/>
    <property type="evidence" value="ECO:0007669"/>
    <property type="project" value="TreeGrafter"/>
</dbReference>